<evidence type="ECO:0000256" key="2">
    <source>
        <dbReference type="PROSITE-ProRule" id="PRU00235"/>
    </source>
</evidence>
<accession>A0E4W5</accession>
<evidence type="ECO:0000313" key="4">
    <source>
        <dbReference type="Proteomes" id="UP000000600"/>
    </source>
</evidence>
<dbReference type="OrthoDB" id="299594at2759"/>
<dbReference type="PANTHER" id="PTHR22872:SF9">
    <property type="entry name" value="X-LINKED RETINITIS PIGMENTOSA GTPASE REGULATOR"/>
    <property type="match status" value="1"/>
</dbReference>
<dbReference type="PROSITE" id="PS00626">
    <property type="entry name" value="RCC1_2"/>
    <property type="match status" value="1"/>
</dbReference>
<dbReference type="InterPro" id="IPR009091">
    <property type="entry name" value="RCC1/BLIP-II"/>
</dbReference>
<keyword evidence="1" id="KW-0677">Repeat</keyword>
<dbReference type="AlphaFoldDB" id="A0E4W5"/>
<organism evidence="3 4">
    <name type="scientific">Paramecium tetraurelia</name>
    <dbReference type="NCBI Taxonomy" id="5888"/>
    <lineage>
        <taxon>Eukaryota</taxon>
        <taxon>Sar</taxon>
        <taxon>Alveolata</taxon>
        <taxon>Ciliophora</taxon>
        <taxon>Intramacronucleata</taxon>
        <taxon>Oligohymenophorea</taxon>
        <taxon>Peniculida</taxon>
        <taxon>Parameciidae</taxon>
        <taxon>Paramecium</taxon>
    </lineage>
</organism>
<dbReference type="SUPFAM" id="SSF50985">
    <property type="entry name" value="RCC1/BLIP-II"/>
    <property type="match status" value="2"/>
</dbReference>
<dbReference type="Proteomes" id="UP000000600">
    <property type="component" value="Unassembled WGS sequence"/>
</dbReference>
<dbReference type="GeneID" id="5043514"/>
<dbReference type="PANTHER" id="PTHR22872">
    <property type="entry name" value="BTK-BINDING PROTEIN-RELATED"/>
    <property type="match status" value="1"/>
</dbReference>
<evidence type="ECO:0000256" key="1">
    <source>
        <dbReference type="ARBA" id="ARBA00022737"/>
    </source>
</evidence>
<dbReference type="EMBL" id="CT868659">
    <property type="protein sequence ID" value="CAK90332.1"/>
    <property type="molecule type" value="Genomic_DNA"/>
</dbReference>
<evidence type="ECO:0008006" key="5">
    <source>
        <dbReference type="Google" id="ProtNLM"/>
    </source>
</evidence>
<dbReference type="OMA" id="SISCGNW"/>
<feature type="repeat" description="RCC1" evidence="2">
    <location>
        <begin position="6"/>
        <end position="59"/>
    </location>
</feature>
<feature type="repeat" description="RCC1" evidence="2">
    <location>
        <begin position="60"/>
        <end position="117"/>
    </location>
</feature>
<sequence>MFGEVLSLLNLIADNEGQLGLGKNRGSSQYYHIPKICHYKIGFVQVSCGKDHTALLTQNGHVYTMGCNEHNKLGHVTKQSVQAPQKIEQLSKYNLLYQKRVIQVSCGYTHTACVTSDGSLYTWGDNSCGQLGVKQNGNLNKVSALTNCIQVSWRIQIIQKEAQECFGFGLNDNSQLGISRLKTIIEPTKIKLPALQQVSAGNLFSVFLTQDGIVYICGLGFGNLQKLNYKCKKILLINRKVYQDRWEEHSNRFDFNERINLF</sequence>
<proteinExistence type="predicted"/>
<dbReference type="Pfam" id="PF13540">
    <property type="entry name" value="RCC1_2"/>
    <property type="match status" value="1"/>
</dbReference>
<evidence type="ECO:0000313" key="3">
    <source>
        <dbReference type="EMBL" id="CAK90332.1"/>
    </source>
</evidence>
<name>A0E4W5_PARTE</name>
<dbReference type="PROSITE" id="PS50012">
    <property type="entry name" value="RCC1_3"/>
    <property type="match status" value="3"/>
</dbReference>
<dbReference type="PRINTS" id="PR00633">
    <property type="entry name" value="RCCNDNSATION"/>
</dbReference>
<gene>
    <name evidence="3" type="ORF">GSPATT00023508001</name>
</gene>
<dbReference type="KEGG" id="ptm:GSPATT00023508001"/>
<dbReference type="InParanoid" id="A0E4W5"/>
<dbReference type="InterPro" id="IPR000408">
    <property type="entry name" value="Reg_chr_condens"/>
</dbReference>
<dbReference type="HOGENOM" id="CLU_1063402_0_0_1"/>
<feature type="repeat" description="RCC1" evidence="2">
    <location>
        <begin position="163"/>
        <end position="211"/>
    </location>
</feature>
<dbReference type="Gene3D" id="2.130.10.30">
    <property type="entry name" value="Regulator of chromosome condensation 1/beta-lactamase-inhibitor protein II"/>
    <property type="match status" value="2"/>
</dbReference>
<dbReference type="STRING" id="5888.A0E4W5"/>
<dbReference type="RefSeq" id="XP_001457729.1">
    <property type="nucleotide sequence ID" value="XM_001457692.1"/>
</dbReference>
<reference evidence="3 4" key="1">
    <citation type="journal article" date="2006" name="Nature">
        <title>Global trends of whole-genome duplications revealed by the ciliate Paramecium tetraurelia.</title>
        <authorList>
            <consortium name="Genoscope"/>
            <person name="Aury J.-M."/>
            <person name="Jaillon O."/>
            <person name="Duret L."/>
            <person name="Noel B."/>
            <person name="Jubin C."/>
            <person name="Porcel B.M."/>
            <person name="Segurens B."/>
            <person name="Daubin V."/>
            <person name="Anthouard V."/>
            <person name="Aiach N."/>
            <person name="Arnaiz O."/>
            <person name="Billaut A."/>
            <person name="Beisson J."/>
            <person name="Blanc I."/>
            <person name="Bouhouche K."/>
            <person name="Camara F."/>
            <person name="Duharcourt S."/>
            <person name="Guigo R."/>
            <person name="Gogendeau D."/>
            <person name="Katinka M."/>
            <person name="Keller A.-M."/>
            <person name="Kissmehl R."/>
            <person name="Klotz C."/>
            <person name="Koll F."/>
            <person name="Le Moue A."/>
            <person name="Lepere C."/>
            <person name="Malinsky S."/>
            <person name="Nowacki M."/>
            <person name="Nowak J.K."/>
            <person name="Plattner H."/>
            <person name="Poulain J."/>
            <person name="Ruiz F."/>
            <person name="Serrano V."/>
            <person name="Zagulski M."/>
            <person name="Dessen P."/>
            <person name="Betermier M."/>
            <person name="Weissenbach J."/>
            <person name="Scarpelli C."/>
            <person name="Schachter V."/>
            <person name="Sperling L."/>
            <person name="Meyer E."/>
            <person name="Cohen J."/>
            <person name="Wincker P."/>
        </authorList>
    </citation>
    <scope>NUCLEOTIDE SEQUENCE [LARGE SCALE GENOMIC DNA]</scope>
    <source>
        <strain evidence="3 4">Stock d4-2</strain>
    </source>
</reference>
<protein>
    <recommendedName>
        <fullName evidence="5">Regulator of chromosome condensation</fullName>
    </recommendedName>
</protein>
<dbReference type="Pfam" id="PF00415">
    <property type="entry name" value="RCC1"/>
    <property type="match status" value="3"/>
</dbReference>
<keyword evidence="4" id="KW-1185">Reference proteome</keyword>
<dbReference type="eggNOG" id="KOG0941">
    <property type="taxonomic scope" value="Eukaryota"/>
</dbReference>
<dbReference type="InterPro" id="IPR051625">
    <property type="entry name" value="Signaling_Regulatory_Domain"/>
</dbReference>